<dbReference type="RefSeq" id="WP_161813617.1">
    <property type="nucleotide sequence ID" value="NZ_BLJN01000004.1"/>
</dbReference>
<dbReference type="PANTHER" id="PTHR45033:SF2">
    <property type="entry name" value="ZINC-TYPE ALCOHOL DEHYDROGENASE-LIKE PROTEIN C1773.06C"/>
    <property type="match status" value="1"/>
</dbReference>
<dbReference type="AlphaFoldDB" id="A0A829YF34"/>
<protein>
    <submittedName>
        <fullName evidence="2">NADPH:quinone oxidoreductase</fullName>
    </submittedName>
</protein>
<dbReference type="SUPFAM" id="SSF50129">
    <property type="entry name" value="GroES-like"/>
    <property type="match status" value="1"/>
</dbReference>
<organism evidence="2 3">
    <name type="scientific">Steroidobacter agaridevorans</name>
    <dbReference type="NCBI Taxonomy" id="2695856"/>
    <lineage>
        <taxon>Bacteria</taxon>
        <taxon>Pseudomonadati</taxon>
        <taxon>Pseudomonadota</taxon>
        <taxon>Gammaproteobacteria</taxon>
        <taxon>Steroidobacterales</taxon>
        <taxon>Steroidobacteraceae</taxon>
        <taxon>Steroidobacter</taxon>
    </lineage>
</organism>
<dbReference type="GO" id="GO:0016491">
    <property type="term" value="F:oxidoreductase activity"/>
    <property type="evidence" value="ECO:0007669"/>
    <property type="project" value="InterPro"/>
</dbReference>
<dbReference type="Pfam" id="PF08240">
    <property type="entry name" value="ADH_N"/>
    <property type="match status" value="1"/>
</dbReference>
<reference evidence="3" key="1">
    <citation type="submission" date="2020-01" db="EMBL/GenBank/DDBJ databases">
        <title>'Steroidobacter agaridevorans' sp. nov., agar-degrading bacteria isolated from rhizosphere soils.</title>
        <authorList>
            <person name="Ikenaga M."/>
            <person name="Kataoka M."/>
            <person name="Murouchi A."/>
            <person name="Katsuragi S."/>
            <person name="Sakai M."/>
        </authorList>
    </citation>
    <scope>NUCLEOTIDE SEQUENCE [LARGE SCALE GENOMIC DNA]</scope>
    <source>
        <strain evidence="3">YU21-B</strain>
    </source>
</reference>
<dbReference type="InterPro" id="IPR011032">
    <property type="entry name" value="GroES-like_sf"/>
</dbReference>
<sequence length="339" mass="36254">MKAYRLRPGAGISNLQVADIQTPVPAPHEVLIKTHAASLNYRDLMFARGDYINLKDEPLVPLGDGAGEVIAVGARVTRFKPGDRVIHSYFSGWIDGAPDPVKTSGSFGVHIDGVLAESFIAHEQTLVRIPSYLSYAEAATLSCAGTTAWNALFVDGGLQPGSTILLQGTGGVSIIALQLAKAAGLRAIITSSSDEKLERARALGADATINYRKQPEWQEEARRLTDGRGVDLTVEVGGAGTLTRSLAATRMGGTVSVIGGLAGFGGTPIEPVALLRNYIRLSGFMVGSRAMLEDLARFMEASRIRPVIDREFAFEEAQLAYEHLKAGRHFGKVVIRGVR</sequence>
<dbReference type="InterPro" id="IPR052711">
    <property type="entry name" value="Zinc_ADH-like"/>
</dbReference>
<dbReference type="Pfam" id="PF00107">
    <property type="entry name" value="ADH_zinc_N"/>
    <property type="match status" value="1"/>
</dbReference>
<keyword evidence="3" id="KW-1185">Reference proteome</keyword>
<dbReference type="InterPro" id="IPR013149">
    <property type="entry name" value="ADH-like_C"/>
</dbReference>
<name>A0A829YF34_9GAMM</name>
<dbReference type="Gene3D" id="3.90.180.10">
    <property type="entry name" value="Medium-chain alcohol dehydrogenases, catalytic domain"/>
    <property type="match status" value="1"/>
</dbReference>
<feature type="domain" description="Enoyl reductase (ER)" evidence="1">
    <location>
        <begin position="10"/>
        <end position="335"/>
    </location>
</feature>
<dbReference type="InterPro" id="IPR020843">
    <property type="entry name" value="ER"/>
</dbReference>
<dbReference type="SMART" id="SM00829">
    <property type="entry name" value="PKS_ER"/>
    <property type="match status" value="1"/>
</dbReference>
<comment type="caution">
    <text evidence="2">The sequence shown here is derived from an EMBL/GenBank/DDBJ whole genome shotgun (WGS) entry which is preliminary data.</text>
</comment>
<dbReference type="PANTHER" id="PTHR45033">
    <property type="match status" value="1"/>
</dbReference>
<evidence type="ECO:0000259" key="1">
    <source>
        <dbReference type="SMART" id="SM00829"/>
    </source>
</evidence>
<evidence type="ECO:0000313" key="2">
    <source>
        <dbReference type="EMBL" id="GFE81927.1"/>
    </source>
</evidence>
<dbReference type="Proteomes" id="UP000445000">
    <property type="component" value="Unassembled WGS sequence"/>
</dbReference>
<dbReference type="SUPFAM" id="SSF51735">
    <property type="entry name" value="NAD(P)-binding Rossmann-fold domains"/>
    <property type="match status" value="1"/>
</dbReference>
<dbReference type="CDD" id="cd08276">
    <property type="entry name" value="MDR7"/>
    <property type="match status" value="1"/>
</dbReference>
<evidence type="ECO:0000313" key="3">
    <source>
        <dbReference type="Proteomes" id="UP000445000"/>
    </source>
</evidence>
<gene>
    <name evidence="2" type="primary">adhP</name>
    <name evidence="2" type="ORF">GCM10011487_39270</name>
</gene>
<accession>A0A829YF34</accession>
<dbReference type="InterPro" id="IPR013154">
    <property type="entry name" value="ADH-like_N"/>
</dbReference>
<dbReference type="EMBL" id="BLJN01000004">
    <property type="protein sequence ID" value="GFE81927.1"/>
    <property type="molecule type" value="Genomic_DNA"/>
</dbReference>
<dbReference type="InterPro" id="IPR036291">
    <property type="entry name" value="NAD(P)-bd_dom_sf"/>
</dbReference>
<dbReference type="Gene3D" id="3.40.50.720">
    <property type="entry name" value="NAD(P)-binding Rossmann-like Domain"/>
    <property type="match status" value="1"/>
</dbReference>
<proteinExistence type="predicted"/>